<dbReference type="NCBIfam" id="NF033788">
    <property type="entry name" value="HTH_metalloreg"/>
    <property type="match status" value="1"/>
</dbReference>
<dbReference type="InterPro" id="IPR011991">
    <property type="entry name" value="ArsR-like_HTH"/>
</dbReference>
<dbReference type="RefSeq" id="WP_006717872.1">
    <property type="nucleotide sequence ID" value="NZ_CAUQII010000004.1"/>
</dbReference>
<proteinExistence type="predicted"/>
<evidence type="ECO:0000259" key="4">
    <source>
        <dbReference type="PROSITE" id="PS50987"/>
    </source>
</evidence>
<evidence type="ECO:0000256" key="2">
    <source>
        <dbReference type="ARBA" id="ARBA00023125"/>
    </source>
</evidence>
<feature type="domain" description="HTH arsR-type" evidence="4">
    <location>
        <begin position="1"/>
        <end position="97"/>
    </location>
</feature>
<name>A0A8B2U861_9PAST</name>
<dbReference type="InterPro" id="IPR036390">
    <property type="entry name" value="WH_DNA-bd_sf"/>
</dbReference>
<evidence type="ECO:0000313" key="6">
    <source>
        <dbReference type="Proteomes" id="UP000253998"/>
    </source>
</evidence>
<dbReference type="Gene3D" id="1.10.10.10">
    <property type="entry name" value="Winged helix-like DNA-binding domain superfamily/Winged helix DNA-binding domain"/>
    <property type="match status" value="1"/>
</dbReference>
<dbReference type="PROSITE" id="PS50987">
    <property type="entry name" value="HTH_ARSR_2"/>
    <property type="match status" value="1"/>
</dbReference>
<dbReference type="AlphaFoldDB" id="A0A8B2U861"/>
<dbReference type="Proteomes" id="UP000253998">
    <property type="component" value="Unassembled WGS sequence"/>
</dbReference>
<evidence type="ECO:0000313" key="5">
    <source>
        <dbReference type="EMBL" id="RDE72336.1"/>
    </source>
</evidence>
<keyword evidence="1" id="KW-0805">Transcription regulation</keyword>
<evidence type="ECO:0000256" key="3">
    <source>
        <dbReference type="ARBA" id="ARBA00023163"/>
    </source>
</evidence>
<keyword evidence="2" id="KW-0238">DNA-binding</keyword>
<gene>
    <name evidence="5" type="ORF">DPV83_01570</name>
</gene>
<dbReference type="GO" id="GO:0003677">
    <property type="term" value="F:DNA binding"/>
    <property type="evidence" value="ECO:0007669"/>
    <property type="project" value="UniProtKB-KW"/>
</dbReference>
<dbReference type="InterPro" id="IPR036388">
    <property type="entry name" value="WH-like_DNA-bd_sf"/>
</dbReference>
<dbReference type="CDD" id="cd00090">
    <property type="entry name" value="HTH_ARSR"/>
    <property type="match status" value="1"/>
</dbReference>
<comment type="caution">
    <text evidence="5">The sequence shown here is derived from an EMBL/GenBank/DDBJ whole genome shotgun (WGS) entry which is preliminary data.</text>
</comment>
<dbReference type="GO" id="GO:0003700">
    <property type="term" value="F:DNA-binding transcription factor activity"/>
    <property type="evidence" value="ECO:0007669"/>
    <property type="project" value="InterPro"/>
</dbReference>
<sequence length="100" mass="11422">MKDILEKSNEASNFLKLLANPNRLAILCCLHEQRYNVTELTVKMNMPQAAMSNQLALLRKAGLVASDVKHRERVYYINDPKVVEMIKLLHGFFCDSSAEK</sequence>
<dbReference type="GeneID" id="60800171"/>
<dbReference type="PANTHER" id="PTHR33154">
    <property type="entry name" value="TRANSCRIPTIONAL REGULATOR, ARSR FAMILY"/>
    <property type="match status" value="1"/>
</dbReference>
<dbReference type="Pfam" id="PF01022">
    <property type="entry name" value="HTH_5"/>
    <property type="match status" value="1"/>
</dbReference>
<dbReference type="EMBL" id="QEPM01000001">
    <property type="protein sequence ID" value="RDE72336.1"/>
    <property type="molecule type" value="Genomic_DNA"/>
</dbReference>
<evidence type="ECO:0000256" key="1">
    <source>
        <dbReference type="ARBA" id="ARBA00023015"/>
    </source>
</evidence>
<dbReference type="InterPro" id="IPR001845">
    <property type="entry name" value="HTH_ArsR_DNA-bd_dom"/>
</dbReference>
<dbReference type="SMART" id="SM00418">
    <property type="entry name" value="HTH_ARSR"/>
    <property type="match status" value="1"/>
</dbReference>
<organism evidence="5 6">
    <name type="scientific">Aggregatibacter segnis</name>
    <dbReference type="NCBI Taxonomy" id="739"/>
    <lineage>
        <taxon>Bacteria</taxon>
        <taxon>Pseudomonadati</taxon>
        <taxon>Pseudomonadota</taxon>
        <taxon>Gammaproteobacteria</taxon>
        <taxon>Pasteurellales</taxon>
        <taxon>Pasteurellaceae</taxon>
        <taxon>Aggregatibacter</taxon>
    </lineage>
</organism>
<accession>A0A8B2U861</accession>
<dbReference type="PANTHER" id="PTHR33154:SF28">
    <property type="entry name" value="HTH-TYPE TRANSCRIPTIONAL REGULATOR YGAV-RELATED"/>
    <property type="match status" value="1"/>
</dbReference>
<reference evidence="5 6" key="1">
    <citation type="submission" date="2018-05" db="EMBL/GenBank/DDBJ databases">
        <title>Draft Genome Sequences for a Diverse set of 7 Haemophilus Species.</title>
        <authorList>
            <person name="Nichols M."/>
            <person name="Topaz N."/>
            <person name="Wang X."/>
            <person name="Wang X."/>
            <person name="Boxrud D."/>
        </authorList>
    </citation>
    <scope>NUCLEOTIDE SEQUENCE [LARGE SCALE GENOMIC DNA]</scope>
    <source>
        <strain evidence="5 6">C2001002503</strain>
    </source>
</reference>
<protein>
    <submittedName>
        <fullName evidence="5">ArsR family transcriptional regulator</fullName>
    </submittedName>
</protein>
<dbReference type="SUPFAM" id="SSF46785">
    <property type="entry name" value="Winged helix' DNA-binding domain"/>
    <property type="match status" value="1"/>
</dbReference>
<dbReference type="InterPro" id="IPR051081">
    <property type="entry name" value="HTH_MetalResp_TranReg"/>
</dbReference>
<dbReference type="PRINTS" id="PR00778">
    <property type="entry name" value="HTHARSR"/>
</dbReference>
<keyword evidence="3" id="KW-0804">Transcription</keyword>